<name>A0A9D4GJY7_DREPO</name>
<evidence type="ECO:0000313" key="1">
    <source>
        <dbReference type="EMBL" id="KAH3816450.1"/>
    </source>
</evidence>
<evidence type="ECO:0000313" key="2">
    <source>
        <dbReference type="Proteomes" id="UP000828390"/>
    </source>
</evidence>
<dbReference type="EMBL" id="JAIWYP010000005">
    <property type="protein sequence ID" value="KAH3816450.1"/>
    <property type="molecule type" value="Genomic_DNA"/>
</dbReference>
<proteinExistence type="predicted"/>
<accession>A0A9D4GJY7</accession>
<organism evidence="1 2">
    <name type="scientific">Dreissena polymorpha</name>
    <name type="common">Zebra mussel</name>
    <name type="synonym">Mytilus polymorpha</name>
    <dbReference type="NCBI Taxonomy" id="45954"/>
    <lineage>
        <taxon>Eukaryota</taxon>
        <taxon>Metazoa</taxon>
        <taxon>Spiralia</taxon>
        <taxon>Lophotrochozoa</taxon>
        <taxon>Mollusca</taxon>
        <taxon>Bivalvia</taxon>
        <taxon>Autobranchia</taxon>
        <taxon>Heteroconchia</taxon>
        <taxon>Euheterodonta</taxon>
        <taxon>Imparidentia</taxon>
        <taxon>Neoheterodontei</taxon>
        <taxon>Myida</taxon>
        <taxon>Dreissenoidea</taxon>
        <taxon>Dreissenidae</taxon>
        <taxon>Dreissena</taxon>
    </lineage>
</organism>
<dbReference type="AlphaFoldDB" id="A0A9D4GJY7"/>
<protein>
    <submittedName>
        <fullName evidence="1">Uncharacterized protein</fullName>
    </submittedName>
</protein>
<dbReference type="Proteomes" id="UP000828390">
    <property type="component" value="Unassembled WGS sequence"/>
</dbReference>
<reference evidence="1" key="2">
    <citation type="submission" date="2020-11" db="EMBL/GenBank/DDBJ databases">
        <authorList>
            <person name="McCartney M.A."/>
            <person name="Auch B."/>
            <person name="Kono T."/>
            <person name="Mallez S."/>
            <person name="Becker A."/>
            <person name="Gohl D.M."/>
            <person name="Silverstein K.A.T."/>
            <person name="Koren S."/>
            <person name="Bechman K.B."/>
            <person name="Herman A."/>
            <person name="Abrahante J.E."/>
            <person name="Garbe J."/>
        </authorList>
    </citation>
    <scope>NUCLEOTIDE SEQUENCE</scope>
    <source>
        <strain evidence="1">Duluth1</strain>
        <tissue evidence="1">Whole animal</tissue>
    </source>
</reference>
<gene>
    <name evidence="1" type="ORF">DPMN_117966</name>
</gene>
<reference evidence="1" key="1">
    <citation type="journal article" date="2019" name="bioRxiv">
        <title>The Genome of the Zebra Mussel, Dreissena polymorpha: A Resource for Invasive Species Research.</title>
        <authorList>
            <person name="McCartney M.A."/>
            <person name="Auch B."/>
            <person name="Kono T."/>
            <person name="Mallez S."/>
            <person name="Zhang Y."/>
            <person name="Obille A."/>
            <person name="Becker A."/>
            <person name="Abrahante J.E."/>
            <person name="Garbe J."/>
            <person name="Badalamenti J.P."/>
            <person name="Herman A."/>
            <person name="Mangelson H."/>
            <person name="Liachko I."/>
            <person name="Sullivan S."/>
            <person name="Sone E.D."/>
            <person name="Koren S."/>
            <person name="Silverstein K.A.T."/>
            <person name="Beckman K.B."/>
            <person name="Gohl D.M."/>
        </authorList>
    </citation>
    <scope>NUCLEOTIDE SEQUENCE</scope>
    <source>
        <strain evidence="1">Duluth1</strain>
        <tissue evidence="1">Whole animal</tissue>
    </source>
</reference>
<sequence>MTHTYLSNITDTLGDALRSVTQTTPLFNIAGTISTVRGGTVITSPALEQVSKTCI</sequence>
<comment type="caution">
    <text evidence="1">The sequence shown here is derived from an EMBL/GenBank/DDBJ whole genome shotgun (WGS) entry which is preliminary data.</text>
</comment>
<keyword evidence="2" id="KW-1185">Reference proteome</keyword>